<feature type="binding site" evidence="6">
    <location>
        <position position="121"/>
    </location>
    <ligand>
        <name>S-adenosyl-L-methionine</name>
        <dbReference type="ChEBI" id="CHEBI:59789"/>
    </ligand>
</feature>
<dbReference type="PANTHER" id="PTHR13393">
    <property type="entry name" value="SAM-DEPENDENT METHYLTRANSFERASE"/>
    <property type="match status" value="1"/>
</dbReference>
<comment type="similarity">
    <text evidence="1 5">Belongs to the methyltransferase superfamily. METTL16/RlmF family.</text>
</comment>
<dbReference type="EC" id="2.1.1.-" evidence="5"/>
<protein>
    <recommendedName>
        <fullName evidence="5">U6 small nuclear RNA (adenine-(43)-N(6))-methyltransferase</fullName>
        <ecNumber evidence="5">2.1.1.-</ecNumber>
    </recommendedName>
</protein>
<comment type="caution">
    <text evidence="8">The sequence shown here is derived from an EMBL/GenBank/DDBJ whole genome shotgun (WGS) entry which is preliminary data.</text>
</comment>
<sequence>MESKKKGAPPKLNKFMHQRNRYRTPPSFKKLATQYPEFREHCTYDLSGKVHLDFKNPKAVRALTTCLLDQDFGLKSLYLMTHAARYDSEHMVVGADIGVGAACIYPLLGAKQFGWCMLGTETDQLSYGSATTNVLNNNLQDRVFVKKVENGIILKGVLDEKEAQSQILESKLRRKQTEDADLSKNIDTTDSQTPTQTSQSEMKIDGSHCTSDSQSDKLKAVKNKNEELSTFFYDFTMCNPPFFSSEEEMDTMKKSRKDRGEPVSAATGAVHEKVTAGGEITFVTQMIKESQLLKDKIRIFTTLIGSKAHVKPIKTALNGANPTCSVLTEFCQGRTMRWGIAWSFDPTLHLDYVKSKKDIVTNKPLVLIMPRSLMTVYSVMAAWNMIKKWLQQLKAFKATWLHQRRKKREDMKKGMTTSKGKKEIEEHNSEENEATDHDITRLSLKRKRERLETSQLVEQNEEEQKRKNPKICVGSTYDENINGSGKALPMEQTSSKRSCSSHHLDILNSQSENSQEIGKQESLEIVQEKEKQHNLGNDKMERSDCILRCNFQVKQLGRLINMEAYFLDGSSGKDGLNQLLQFMRNQLTKPTP</sequence>
<proteinExistence type="inferred from homology"/>
<dbReference type="EMBL" id="JAHLQT010026055">
    <property type="protein sequence ID" value="KAG7163978.1"/>
    <property type="molecule type" value="Genomic_DNA"/>
</dbReference>
<feature type="compositionally biased region" description="Low complexity" evidence="7">
    <location>
        <begin position="188"/>
        <end position="200"/>
    </location>
</feature>
<name>A0A8J5JZZ4_HOMAM</name>
<dbReference type="InterPro" id="IPR029063">
    <property type="entry name" value="SAM-dependent_MTases_sf"/>
</dbReference>
<feature type="binding site" evidence="6">
    <location>
        <position position="239"/>
    </location>
    <ligand>
        <name>S-adenosyl-L-methionine</name>
        <dbReference type="ChEBI" id="CHEBI:59789"/>
    </ligand>
</feature>
<feature type="binding site" evidence="6">
    <location>
        <position position="85"/>
    </location>
    <ligand>
        <name>S-adenosyl-L-methionine</name>
        <dbReference type="ChEBI" id="CHEBI:59789"/>
    </ligand>
</feature>
<evidence type="ECO:0000256" key="5">
    <source>
        <dbReference type="PIRNR" id="PIRNR037350"/>
    </source>
</evidence>
<feature type="region of interest" description="Disordered" evidence="7">
    <location>
        <begin position="405"/>
        <end position="445"/>
    </location>
</feature>
<keyword evidence="3 5" id="KW-0808">Transferase</keyword>
<evidence type="ECO:0000256" key="2">
    <source>
        <dbReference type="ARBA" id="ARBA00022603"/>
    </source>
</evidence>
<keyword evidence="2 5" id="KW-0489">Methyltransferase</keyword>
<reference evidence="8" key="1">
    <citation type="journal article" date="2021" name="Sci. Adv.">
        <title>The American lobster genome reveals insights on longevity, neural, and immune adaptations.</title>
        <authorList>
            <person name="Polinski J.M."/>
            <person name="Zimin A.V."/>
            <person name="Clark K.F."/>
            <person name="Kohn A.B."/>
            <person name="Sadowski N."/>
            <person name="Timp W."/>
            <person name="Ptitsyn A."/>
            <person name="Khanna P."/>
            <person name="Romanova D.Y."/>
            <person name="Williams P."/>
            <person name="Greenwood S.J."/>
            <person name="Moroz L.L."/>
            <person name="Walt D.R."/>
            <person name="Bodnar A.G."/>
        </authorList>
    </citation>
    <scope>NUCLEOTIDE SEQUENCE</scope>
    <source>
        <strain evidence="8">GMGI-L3</strain>
    </source>
</reference>
<evidence type="ECO:0000313" key="8">
    <source>
        <dbReference type="EMBL" id="KAG7163978.1"/>
    </source>
</evidence>
<dbReference type="AlphaFoldDB" id="A0A8J5JZZ4"/>
<evidence type="ECO:0000256" key="6">
    <source>
        <dbReference type="PIRSR" id="PIRSR037350-1"/>
    </source>
</evidence>
<keyword evidence="9" id="KW-1185">Reference proteome</keyword>
<dbReference type="InterPro" id="IPR017182">
    <property type="entry name" value="METTL16/PsiM"/>
</dbReference>
<feature type="region of interest" description="Disordered" evidence="7">
    <location>
        <begin position="178"/>
        <end position="215"/>
    </location>
</feature>
<evidence type="ECO:0000256" key="3">
    <source>
        <dbReference type="ARBA" id="ARBA00022679"/>
    </source>
</evidence>
<dbReference type="Proteomes" id="UP000747542">
    <property type="component" value="Unassembled WGS sequence"/>
</dbReference>
<accession>A0A8J5JZZ4</accession>
<organism evidence="8 9">
    <name type="scientific">Homarus americanus</name>
    <name type="common">American lobster</name>
    <dbReference type="NCBI Taxonomy" id="6706"/>
    <lineage>
        <taxon>Eukaryota</taxon>
        <taxon>Metazoa</taxon>
        <taxon>Ecdysozoa</taxon>
        <taxon>Arthropoda</taxon>
        <taxon>Crustacea</taxon>
        <taxon>Multicrustacea</taxon>
        <taxon>Malacostraca</taxon>
        <taxon>Eumalacostraca</taxon>
        <taxon>Eucarida</taxon>
        <taxon>Decapoda</taxon>
        <taxon>Pleocyemata</taxon>
        <taxon>Astacidea</taxon>
        <taxon>Nephropoidea</taxon>
        <taxon>Nephropidae</taxon>
        <taxon>Homarus</taxon>
    </lineage>
</organism>
<keyword evidence="4 6" id="KW-0949">S-adenosyl-L-methionine</keyword>
<dbReference type="InterPro" id="IPR010286">
    <property type="entry name" value="METTL16/RlmF"/>
</dbReference>
<evidence type="ECO:0000256" key="7">
    <source>
        <dbReference type="SAM" id="MobiDB-lite"/>
    </source>
</evidence>
<dbReference type="GO" id="GO:0070475">
    <property type="term" value="P:rRNA base methylation"/>
    <property type="evidence" value="ECO:0007669"/>
    <property type="project" value="TreeGrafter"/>
</dbReference>
<feature type="binding site" evidence="6">
    <location>
        <position position="98"/>
    </location>
    <ligand>
        <name>S-adenosyl-L-methionine</name>
        <dbReference type="ChEBI" id="CHEBI:59789"/>
    </ligand>
</feature>
<dbReference type="Gene3D" id="3.40.50.150">
    <property type="entry name" value="Vaccinia Virus protein VP39"/>
    <property type="match status" value="1"/>
</dbReference>
<dbReference type="GO" id="GO:0005634">
    <property type="term" value="C:nucleus"/>
    <property type="evidence" value="ECO:0007669"/>
    <property type="project" value="TreeGrafter"/>
</dbReference>
<dbReference type="Pfam" id="PF05971">
    <property type="entry name" value="Methyltransf_10"/>
    <property type="match status" value="2"/>
</dbReference>
<dbReference type="PIRSF" id="PIRSF037350">
    <property type="entry name" value="Mtase_ZK1128_prd"/>
    <property type="match status" value="1"/>
</dbReference>
<feature type="compositionally biased region" description="Basic and acidic residues" evidence="7">
    <location>
        <begin position="420"/>
        <end position="440"/>
    </location>
</feature>
<dbReference type="GO" id="GO:0008168">
    <property type="term" value="F:methyltransferase activity"/>
    <property type="evidence" value="ECO:0007669"/>
    <property type="project" value="UniProtKB-UniRule"/>
</dbReference>
<evidence type="ECO:0000313" key="9">
    <source>
        <dbReference type="Proteomes" id="UP000747542"/>
    </source>
</evidence>
<gene>
    <name evidence="8" type="primary">Mettl16-L</name>
    <name evidence="8" type="ORF">Hamer_G014435</name>
</gene>
<evidence type="ECO:0000256" key="4">
    <source>
        <dbReference type="ARBA" id="ARBA00022691"/>
    </source>
</evidence>
<evidence type="ECO:0000256" key="1">
    <source>
        <dbReference type="ARBA" id="ARBA00005878"/>
    </source>
</evidence>
<dbReference type="PANTHER" id="PTHR13393:SF0">
    <property type="entry name" value="RNA N6-ADENOSINE-METHYLTRANSFERASE METTL16"/>
    <property type="match status" value="1"/>
</dbReference>